<dbReference type="EMBL" id="MU865018">
    <property type="protein sequence ID" value="KAK4460152.1"/>
    <property type="molecule type" value="Genomic_DNA"/>
</dbReference>
<evidence type="ECO:0000256" key="2">
    <source>
        <dbReference type="SAM" id="SignalP"/>
    </source>
</evidence>
<sequence>MLSTKGLAAVMLLGAVSGHNLVRDEIVNQGNGPVAELTTVGITTMTVYTTPATPASSVSTTFIFTPDPSATTASVAVVSISTASAPDTSISVNPSALAIPVTSSTVYINISVEGNNTALATDDGTPTANLTWVTEPAASTASSEQNPNASASDVRSAPPNADSKHSAAADTDLVIRCSLKAMAVGLLLALAL</sequence>
<reference evidence="3" key="1">
    <citation type="journal article" date="2023" name="Mol. Phylogenet. Evol.">
        <title>Genome-scale phylogeny and comparative genomics of the fungal order Sordariales.</title>
        <authorList>
            <person name="Hensen N."/>
            <person name="Bonometti L."/>
            <person name="Westerberg I."/>
            <person name="Brannstrom I.O."/>
            <person name="Guillou S."/>
            <person name="Cros-Aarteil S."/>
            <person name="Calhoun S."/>
            <person name="Haridas S."/>
            <person name="Kuo A."/>
            <person name="Mondo S."/>
            <person name="Pangilinan J."/>
            <person name="Riley R."/>
            <person name="LaButti K."/>
            <person name="Andreopoulos B."/>
            <person name="Lipzen A."/>
            <person name="Chen C."/>
            <person name="Yan M."/>
            <person name="Daum C."/>
            <person name="Ng V."/>
            <person name="Clum A."/>
            <person name="Steindorff A."/>
            <person name="Ohm R.A."/>
            <person name="Martin F."/>
            <person name="Silar P."/>
            <person name="Natvig D.O."/>
            <person name="Lalanne C."/>
            <person name="Gautier V."/>
            <person name="Ament-Velasquez S.L."/>
            <person name="Kruys A."/>
            <person name="Hutchinson M.I."/>
            <person name="Powell A.J."/>
            <person name="Barry K."/>
            <person name="Miller A.N."/>
            <person name="Grigoriev I.V."/>
            <person name="Debuchy R."/>
            <person name="Gladieux P."/>
            <person name="Hiltunen Thoren M."/>
            <person name="Johannesson H."/>
        </authorList>
    </citation>
    <scope>NUCLEOTIDE SEQUENCE</scope>
    <source>
        <strain evidence="3">PSN324</strain>
    </source>
</reference>
<comment type="caution">
    <text evidence="3">The sequence shown here is derived from an EMBL/GenBank/DDBJ whole genome shotgun (WGS) entry which is preliminary data.</text>
</comment>
<dbReference type="Proteomes" id="UP001321749">
    <property type="component" value="Unassembled WGS sequence"/>
</dbReference>
<name>A0AAV9HHY6_9PEZI</name>
<feature type="signal peptide" evidence="2">
    <location>
        <begin position="1"/>
        <end position="18"/>
    </location>
</feature>
<keyword evidence="2" id="KW-0732">Signal</keyword>
<accession>A0AAV9HHY6</accession>
<feature type="chain" id="PRO_5043384434" evidence="2">
    <location>
        <begin position="19"/>
        <end position="192"/>
    </location>
</feature>
<evidence type="ECO:0000256" key="1">
    <source>
        <dbReference type="SAM" id="MobiDB-lite"/>
    </source>
</evidence>
<evidence type="ECO:0000313" key="3">
    <source>
        <dbReference type="EMBL" id="KAK4460152.1"/>
    </source>
</evidence>
<keyword evidence="4" id="KW-1185">Reference proteome</keyword>
<reference evidence="3" key="2">
    <citation type="submission" date="2023-06" db="EMBL/GenBank/DDBJ databases">
        <authorList>
            <consortium name="Lawrence Berkeley National Laboratory"/>
            <person name="Mondo S.J."/>
            <person name="Hensen N."/>
            <person name="Bonometti L."/>
            <person name="Westerberg I."/>
            <person name="Brannstrom I.O."/>
            <person name="Guillou S."/>
            <person name="Cros-Aarteil S."/>
            <person name="Calhoun S."/>
            <person name="Haridas S."/>
            <person name="Kuo A."/>
            <person name="Pangilinan J."/>
            <person name="Riley R."/>
            <person name="Labutti K."/>
            <person name="Andreopoulos B."/>
            <person name="Lipzen A."/>
            <person name="Chen C."/>
            <person name="Yanf M."/>
            <person name="Daum C."/>
            <person name="Ng V."/>
            <person name="Clum A."/>
            <person name="Steindorff A."/>
            <person name="Ohm R."/>
            <person name="Martin F."/>
            <person name="Silar P."/>
            <person name="Natvig D."/>
            <person name="Lalanne C."/>
            <person name="Gautier V."/>
            <person name="Ament-Velasquez S.L."/>
            <person name="Kruys A."/>
            <person name="Hutchinson M.I."/>
            <person name="Powell A.J."/>
            <person name="Barry K."/>
            <person name="Miller A.N."/>
            <person name="Grigoriev I.V."/>
            <person name="Debuchy R."/>
            <person name="Gladieux P."/>
            <person name="Thoren M.H."/>
            <person name="Johannesson H."/>
        </authorList>
    </citation>
    <scope>NUCLEOTIDE SEQUENCE</scope>
    <source>
        <strain evidence="3">PSN324</strain>
    </source>
</reference>
<dbReference type="AlphaFoldDB" id="A0AAV9HHY6"/>
<evidence type="ECO:0000313" key="4">
    <source>
        <dbReference type="Proteomes" id="UP001321749"/>
    </source>
</evidence>
<gene>
    <name evidence="3" type="ORF">QBC42DRAFT_288768</name>
</gene>
<protein>
    <submittedName>
        <fullName evidence="3">Uncharacterized protein</fullName>
    </submittedName>
</protein>
<feature type="region of interest" description="Disordered" evidence="1">
    <location>
        <begin position="136"/>
        <end position="167"/>
    </location>
</feature>
<proteinExistence type="predicted"/>
<organism evidence="3 4">
    <name type="scientific">Cladorrhinum samala</name>
    <dbReference type="NCBI Taxonomy" id="585594"/>
    <lineage>
        <taxon>Eukaryota</taxon>
        <taxon>Fungi</taxon>
        <taxon>Dikarya</taxon>
        <taxon>Ascomycota</taxon>
        <taxon>Pezizomycotina</taxon>
        <taxon>Sordariomycetes</taxon>
        <taxon>Sordariomycetidae</taxon>
        <taxon>Sordariales</taxon>
        <taxon>Podosporaceae</taxon>
        <taxon>Cladorrhinum</taxon>
    </lineage>
</organism>
<feature type="compositionally biased region" description="Polar residues" evidence="1">
    <location>
        <begin position="136"/>
        <end position="153"/>
    </location>
</feature>